<evidence type="ECO:0000256" key="6">
    <source>
        <dbReference type="SAM" id="SignalP"/>
    </source>
</evidence>
<dbReference type="SUPFAM" id="SSF52058">
    <property type="entry name" value="L domain-like"/>
    <property type="match status" value="1"/>
</dbReference>
<dbReference type="InterPro" id="IPR050328">
    <property type="entry name" value="Dev_Immune_Receptor"/>
</dbReference>
<keyword evidence="3" id="KW-0677">Repeat</keyword>
<dbReference type="SMART" id="SM00369">
    <property type="entry name" value="LRR_TYP"/>
    <property type="match status" value="12"/>
</dbReference>
<keyword evidence="4" id="KW-1015">Disulfide bond</keyword>
<evidence type="ECO:0000313" key="9">
    <source>
        <dbReference type="Proteomes" id="UP001500889"/>
    </source>
</evidence>
<accession>A0AAU9FG43</accession>
<dbReference type="Pfam" id="PF13855">
    <property type="entry name" value="LRR_8"/>
    <property type="match status" value="3"/>
</dbReference>
<dbReference type="SMART" id="SM00408">
    <property type="entry name" value="IGc2"/>
    <property type="match status" value="1"/>
</dbReference>
<proteinExistence type="predicted"/>
<gene>
    <name evidence="8" type="ORF">DMAD_12201</name>
</gene>
<dbReference type="InterPro" id="IPR001611">
    <property type="entry name" value="Leu-rich_rpt"/>
</dbReference>
<dbReference type="SUPFAM" id="SSF48726">
    <property type="entry name" value="Immunoglobulin"/>
    <property type="match status" value="1"/>
</dbReference>
<evidence type="ECO:0000256" key="4">
    <source>
        <dbReference type="ARBA" id="ARBA00023157"/>
    </source>
</evidence>
<keyword evidence="1" id="KW-0433">Leucine-rich repeat</keyword>
<dbReference type="SMART" id="SM00364">
    <property type="entry name" value="LRR_BAC"/>
    <property type="match status" value="8"/>
</dbReference>
<dbReference type="InterPro" id="IPR003598">
    <property type="entry name" value="Ig_sub2"/>
</dbReference>
<dbReference type="PROSITE" id="PS51450">
    <property type="entry name" value="LRR"/>
    <property type="match status" value="5"/>
</dbReference>
<dbReference type="FunFam" id="3.80.10.10:FF:001164">
    <property type="entry name" value="GH01279p"/>
    <property type="match status" value="1"/>
</dbReference>
<evidence type="ECO:0000256" key="1">
    <source>
        <dbReference type="ARBA" id="ARBA00022614"/>
    </source>
</evidence>
<dbReference type="GO" id="GO:0005615">
    <property type="term" value="C:extracellular space"/>
    <property type="evidence" value="ECO:0007669"/>
    <property type="project" value="TreeGrafter"/>
</dbReference>
<feature type="signal peptide" evidence="6">
    <location>
        <begin position="1"/>
        <end position="20"/>
    </location>
</feature>
<evidence type="ECO:0000256" key="2">
    <source>
        <dbReference type="ARBA" id="ARBA00022729"/>
    </source>
</evidence>
<reference evidence="8 9" key="1">
    <citation type="submission" date="2024-02" db="EMBL/GenBank/DDBJ databases">
        <title>A chromosome-level genome assembly of Drosophila madeirensis, a fruit fly species endemic to Madeira island.</title>
        <authorList>
            <person name="Tomihara K."/>
            <person name="Llopart A."/>
            <person name="Yamamoto D."/>
        </authorList>
    </citation>
    <scope>NUCLEOTIDE SEQUENCE [LARGE SCALE GENOMIC DNA]</scope>
    <source>
        <strain evidence="8 9">RF1</strain>
    </source>
</reference>
<dbReference type="InterPro" id="IPR003591">
    <property type="entry name" value="Leu-rich_rpt_typical-subtyp"/>
</dbReference>
<evidence type="ECO:0000259" key="7">
    <source>
        <dbReference type="PROSITE" id="PS50835"/>
    </source>
</evidence>
<feature type="region of interest" description="Disordered" evidence="5">
    <location>
        <begin position="1216"/>
        <end position="1290"/>
    </location>
</feature>
<dbReference type="Proteomes" id="UP001500889">
    <property type="component" value="Chromosome U"/>
</dbReference>
<dbReference type="InterPro" id="IPR007110">
    <property type="entry name" value="Ig-like_dom"/>
</dbReference>
<evidence type="ECO:0000256" key="5">
    <source>
        <dbReference type="SAM" id="MobiDB-lite"/>
    </source>
</evidence>
<name>A0AAU9FG43_DROMD</name>
<protein>
    <recommendedName>
        <fullName evidence="7">Ig-like domain-containing protein</fullName>
    </recommendedName>
</protein>
<keyword evidence="2 6" id="KW-0732">Signal</keyword>
<dbReference type="InterPro" id="IPR036179">
    <property type="entry name" value="Ig-like_dom_sf"/>
</dbReference>
<dbReference type="Gene3D" id="2.60.40.10">
    <property type="entry name" value="Immunoglobulins"/>
    <property type="match status" value="1"/>
</dbReference>
<keyword evidence="9" id="KW-1185">Reference proteome</keyword>
<evidence type="ECO:0000256" key="3">
    <source>
        <dbReference type="ARBA" id="ARBA00022737"/>
    </source>
</evidence>
<organism evidence="8 9">
    <name type="scientific">Drosophila madeirensis</name>
    <name type="common">Fruit fly</name>
    <dbReference type="NCBI Taxonomy" id="30013"/>
    <lineage>
        <taxon>Eukaryota</taxon>
        <taxon>Metazoa</taxon>
        <taxon>Ecdysozoa</taxon>
        <taxon>Arthropoda</taxon>
        <taxon>Hexapoda</taxon>
        <taxon>Insecta</taxon>
        <taxon>Pterygota</taxon>
        <taxon>Neoptera</taxon>
        <taxon>Endopterygota</taxon>
        <taxon>Diptera</taxon>
        <taxon>Brachycera</taxon>
        <taxon>Muscomorpha</taxon>
        <taxon>Ephydroidea</taxon>
        <taxon>Drosophilidae</taxon>
        <taxon>Drosophila</taxon>
        <taxon>Sophophora</taxon>
    </lineage>
</organism>
<sequence>MEAISKIPLILFVVVVVAAASQPESGTGTGSSSISSSSCLTIYSSNADAAAQQQHHLQPHHTQIKARTRSWQEHEFSLLGYKFHLPFVGHAVDADLDDSDSDGGLWLDELDDANESTEEMEEHVLDSGSDSGVAVANLLADNVFKLRCQHVGLASVNRELLSRRNANININYQQLMLDHVPADDRVQLQQLQLQQFESVKELSWLESELRDDPLRELLLVKGQPHRFNQMERLDLSENRLECLHWAVPQAMQRLKVLKMSGNLLDNNCSLINLQHMGHLQELHLDRNGFRLLPQHFLAQLNELRLLNLSQNRLAELPRNIFEGGVHLERLYLSNNRLSVLPFQLFQTARDLQMLDLSDNRLLSFPDNFFARNGQLRQLHLQRNQLKSLGKHSLYNLRELRQLDLSQNNLASIDRKAFESLGQLLALNISGNNLTTLSSIIFQPLHALKQMDLSRNQFKQLPSGLFQNQRALALLRIDETPIEHFTNWISRTDESLVDPQILHRLRYLSLQQNPQLTDLPETLFANARNLRELLLAENGLRQLPAQISGLSRLQRLSLRGNRLISLPEGLKELSQLHYLNILGNEYQCDCSMYWLTAWLANSSTSLRRLPAMHPSQTPLNSYESIDDQIDALKCQYGYPGDMLRVLSNLNCTVPVAVQSSEPKMHLLLTTAKLECMITGSPVPDIIWLTPRNKILRHHADPDKRPIIIDSNDEEGRLPPSAQELAALMDESYVQSMNFTRQQSLYGRHVVLMENGSLLVHNVSRVDSGLYTCYAFNVMGKASAGIRLYIDPIVFYRVKIGSLITGAASAAAFLLLTLIVQGLRSCLSRWGICERFGCCANRNKKSPKARQIYAMLDNIESYKSQQLERLRENYAQQVHRIRENCAQQVEWISSSYTTQAKHIKEFRDIGSNHLTALKDQYYDQVKKVRDYSTGQLSWVRENYVFQRNKIRKFSAHQVLRLREGYKYQQQSLNKVLENLPSFYFENCRGRCEEDIAEDIDCYFKSQLELAGSRELSIQKIKLRLAANNAASRASIYYTPPDDDDLLRLSHLNLQHTPIHINYIDENLDQQKQLEHDFKMDPHLLLFDASRLYLNPEGASSSGQAAAMAAALALAQCSSIEDNNQEQEEEMQPLTQINRLDLAESNDVKNSKSCPAIYKVSKQRDGSTLHELLTTDGVPHQMLRLNPIESTLAMQPRKEKLNIILDECGKASLCKVEQQQQEEHQQQQQKTNEGPHGIDTPPSVSTCDSNSLAGSCSDVCPSPSKLDNATRLLPPSSSTSLTASSLHAVAAET</sequence>
<dbReference type="PANTHER" id="PTHR24373">
    <property type="entry name" value="SLIT RELATED LEUCINE-RICH REPEAT NEURONAL PROTEIN"/>
    <property type="match status" value="1"/>
</dbReference>
<dbReference type="InterPro" id="IPR032675">
    <property type="entry name" value="LRR_dom_sf"/>
</dbReference>
<evidence type="ECO:0000313" key="8">
    <source>
        <dbReference type="EMBL" id="BFF94610.1"/>
    </source>
</evidence>
<dbReference type="GO" id="GO:0031012">
    <property type="term" value="C:extracellular matrix"/>
    <property type="evidence" value="ECO:0007669"/>
    <property type="project" value="TreeGrafter"/>
</dbReference>
<feature type="domain" description="Ig-like" evidence="7">
    <location>
        <begin position="653"/>
        <end position="789"/>
    </location>
</feature>
<dbReference type="PROSITE" id="PS50835">
    <property type="entry name" value="IG_LIKE"/>
    <property type="match status" value="1"/>
</dbReference>
<feature type="chain" id="PRO_5043325342" description="Ig-like domain-containing protein" evidence="6">
    <location>
        <begin position="21"/>
        <end position="1290"/>
    </location>
</feature>
<feature type="compositionally biased region" description="Low complexity" evidence="5">
    <location>
        <begin position="1269"/>
        <end position="1283"/>
    </location>
</feature>
<dbReference type="EMBL" id="AP029264">
    <property type="protein sequence ID" value="BFF94610.1"/>
    <property type="molecule type" value="Genomic_DNA"/>
</dbReference>
<dbReference type="Gene3D" id="3.80.10.10">
    <property type="entry name" value="Ribonuclease Inhibitor"/>
    <property type="match status" value="3"/>
</dbReference>
<dbReference type="PANTHER" id="PTHR24373:SF275">
    <property type="entry name" value="TIR DOMAIN-CONTAINING PROTEIN"/>
    <property type="match status" value="1"/>
</dbReference>
<feature type="compositionally biased region" description="Polar residues" evidence="5">
    <location>
        <begin position="1239"/>
        <end position="1251"/>
    </location>
</feature>
<dbReference type="InterPro" id="IPR013783">
    <property type="entry name" value="Ig-like_fold"/>
</dbReference>